<evidence type="ECO:0000313" key="1">
    <source>
        <dbReference type="EMBL" id="KAJ7368668.1"/>
    </source>
</evidence>
<evidence type="ECO:0000313" key="2">
    <source>
        <dbReference type="Proteomes" id="UP001218218"/>
    </source>
</evidence>
<proteinExistence type="predicted"/>
<sequence>MSFCPTFPPELEREIFEICALSQPILIPKLMLVVQRVKDWVEPLLYRTMAMDYIPQDRGRPNYSVDALLSAIRAKPPAFFPCAVRHLAFPFRVASSGETRSPAEIILGVCTGIENLSMLDIPEALIPLVRSLPLKHLYAECGPLLSTLSTLPPTHTFFSRLTHLEVDFGYDDSDGEVDLDNTCVALIALP</sequence>
<name>A0AAD7AVA1_9AGAR</name>
<dbReference type="AlphaFoldDB" id="A0AAD7AVA1"/>
<accession>A0AAD7AVA1</accession>
<gene>
    <name evidence="1" type="ORF">DFH08DRAFT_831941</name>
</gene>
<organism evidence="1 2">
    <name type="scientific">Mycena albidolilacea</name>
    <dbReference type="NCBI Taxonomy" id="1033008"/>
    <lineage>
        <taxon>Eukaryota</taxon>
        <taxon>Fungi</taxon>
        <taxon>Dikarya</taxon>
        <taxon>Basidiomycota</taxon>
        <taxon>Agaricomycotina</taxon>
        <taxon>Agaricomycetes</taxon>
        <taxon>Agaricomycetidae</taxon>
        <taxon>Agaricales</taxon>
        <taxon>Marasmiineae</taxon>
        <taxon>Mycenaceae</taxon>
        <taxon>Mycena</taxon>
    </lineage>
</organism>
<reference evidence="1" key="1">
    <citation type="submission" date="2023-03" db="EMBL/GenBank/DDBJ databases">
        <title>Massive genome expansion in bonnet fungi (Mycena s.s.) driven by repeated elements and novel gene families across ecological guilds.</title>
        <authorList>
            <consortium name="Lawrence Berkeley National Laboratory"/>
            <person name="Harder C.B."/>
            <person name="Miyauchi S."/>
            <person name="Viragh M."/>
            <person name="Kuo A."/>
            <person name="Thoen E."/>
            <person name="Andreopoulos B."/>
            <person name="Lu D."/>
            <person name="Skrede I."/>
            <person name="Drula E."/>
            <person name="Henrissat B."/>
            <person name="Morin E."/>
            <person name="Kohler A."/>
            <person name="Barry K."/>
            <person name="LaButti K."/>
            <person name="Morin E."/>
            <person name="Salamov A."/>
            <person name="Lipzen A."/>
            <person name="Mereny Z."/>
            <person name="Hegedus B."/>
            <person name="Baldrian P."/>
            <person name="Stursova M."/>
            <person name="Weitz H."/>
            <person name="Taylor A."/>
            <person name="Grigoriev I.V."/>
            <person name="Nagy L.G."/>
            <person name="Martin F."/>
            <person name="Kauserud H."/>
        </authorList>
    </citation>
    <scope>NUCLEOTIDE SEQUENCE</scope>
    <source>
        <strain evidence="1">CBHHK002</strain>
    </source>
</reference>
<protein>
    <submittedName>
        <fullName evidence="1">Uncharacterized protein</fullName>
    </submittedName>
</protein>
<dbReference type="EMBL" id="JARIHO010000001">
    <property type="protein sequence ID" value="KAJ7368668.1"/>
    <property type="molecule type" value="Genomic_DNA"/>
</dbReference>
<dbReference type="Proteomes" id="UP001218218">
    <property type="component" value="Unassembled WGS sequence"/>
</dbReference>
<comment type="caution">
    <text evidence="1">The sequence shown here is derived from an EMBL/GenBank/DDBJ whole genome shotgun (WGS) entry which is preliminary data.</text>
</comment>
<keyword evidence="2" id="KW-1185">Reference proteome</keyword>